<evidence type="ECO:0000256" key="3">
    <source>
        <dbReference type="ARBA" id="ARBA00023002"/>
    </source>
</evidence>
<feature type="domain" description="Luciferase-like" evidence="7">
    <location>
        <begin position="20"/>
        <end position="388"/>
    </location>
</feature>
<dbReference type="InterPro" id="IPR051260">
    <property type="entry name" value="Diverse_substr_monoxygenases"/>
</dbReference>
<dbReference type="GO" id="GO:0004497">
    <property type="term" value="F:monooxygenase activity"/>
    <property type="evidence" value="ECO:0007669"/>
    <property type="project" value="UniProtKB-KW"/>
</dbReference>
<dbReference type="NCBIfam" id="TIGR03860">
    <property type="entry name" value="FMN_nitrolo"/>
    <property type="match status" value="1"/>
</dbReference>
<evidence type="ECO:0000256" key="1">
    <source>
        <dbReference type="ARBA" id="ARBA00022630"/>
    </source>
</evidence>
<dbReference type="AlphaFoldDB" id="A0A223ECW8"/>
<protein>
    <submittedName>
        <fullName evidence="8">Nitrilotriacetate monooxygenase</fullName>
    </submittedName>
</protein>
<keyword evidence="3" id="KW-0560">Oxidoreductase</keyword>
<dbReference type="RefSeq" id="WP_063235451.1">
    <property type="nucleotide sequence ID" value="NZ_BCVO01000026.1"/>
</dbReference>
<dbReference type="Proteomes" id="UP000214618">
    <property type="component" value="Chromosome"/>
</dbReference>
<feature type="binding site" evidence="6">
    <location>
        <position position="59"/>
    </location>
    <ligand>
        <name>FMN</name>
        <dbReference type="ChEBI" id="CHEBI:58210"/>
    </ligand>
</feature>
<dbReference type="PIRSF" id="PIRSF000337">
    <property type="entry name" value="NTA_MOA"/>
    <property type="match status" value="1"/>
</dbReference>
<evidence type="ECO:0000313" key="9">
    <source>
        <dbReference type="Proteomes" id="UP000214618"/>
    </source>
</evidence>
<organism evidence="8 9">
    <name type="scientific">Peribacillus simplex NBRC 15720 = DSM 1321</name>
    <dbReference type="NCBI Taxonomy" id="1349754"/>
    <lineage>
        <taxon>Bacteria</taxon>
        <taxon>Bacillati</taxon>
        <taxon>Bacillota</taxon>
        <taxon>Bacilli</taxon>
        <taxon>Bacillales</taxon>
        <taxon>Bacillaceae</taxon>
        <taxon>Peribacillus</taxon>
    </lineage>
</organism>
<dbReference type="EMBL" id="CP017704">
    <property type="protein sequence ID" value="ASS92935.1"/>
    <property type="molecule type" value="Genomic_DNA"/>
</dbReference>
<sequence>MSTNKKEMKLGAFFMIPGHHVAAWRHPEAETHNILNFDFLKRLAQTAERGKFDMLFVADINAFQHNGSKNVQRSGIYFEPFTLLSALSAVTEKIGLVGTVSTTYNEPYHVARKFASLDHLSNGRAGWNVVTSNTDAEAKNFNSDQHLLHERRYERAGEFVDVVQKLWDSWEDEALVMDKESAQFADGSKIHSINYKGEWFSVDGPLNISRPVQGHPVVVQAGSSEAGKELAARTAEVIFTAWQTIEEAQAFYADVKGRMAKYGRSPDELKIMPGVFPIIGATEEEAEEKKQLFEELIPEEAGVALLSAMISVDLSRYPVDGPLPDLPELEQINGGKSRFTLLKDLAERENLTIRQLYQKTAGARGHREIKGTPEQIADQLQEWFENGAADGFNIMPPYLPGGLEDFVDQVIPELQKRGLFRTEYTEDTLRGNLGLNRPANTLVNTIKETV</sequence>
<dbReference type="OrthoDB" id="3265338at2"/>
<comment type="similarity">
    <text evidence="5">Belongs to the NtaA/SnaA/DszA monooxygenase family.</text>
</comment>
<evidence type="ECO:0000259" key="7">
    <source>
        <dbReference type="Pfam" id="PF00296"/>
    </source>
</evidence>
<keyword evidence="4 8" id="KW-0503">Monooxygenase</keyword>
<dbReference type="PANTHER" id="PTHR30011:SF16">
    <property type="entry name" value="C2H2 FINGER DOMAIN TRANSCRIPTION FACTOR (EUROFUNG)-RELATED"/>
    <property type="match status" value="1"/>
</dbReference>
<evidence type="ECO:0000256" key="6">
    <source>
        <dbReference type="PIRSR" id="PIRSR000337-1"/>
    </source>
</evidence>
<evidence type="ECO:0000256" key="4">
    <source>
        <dbReference type="ARBA" id="ARBA00023033"/>
    </source>
</evidence>
<gene>
    <name evidence="8" type="ORF">BS1321_02475</name>
</gene>
<dbReference type="GeneID" id="56471589"/>
<feature type="binding site" evidence="6">
    <location>
        <position position="153"/>
    </location>
    <ligand>
        <name>FMN</name>
        <dbReference type="ChEBI" id="CHEBI:58210"/>
    </ligand>
</feature>
<evidence type="ECO:0000313" key="8">
    <source>
        <dbReference type="EMBL" id="ASS92935.1"/>
    </source>
</evidence>
<keyword evidence="2 6" id="KW-0288">FMN</keyword>
<evidence type="ECO:0000256" key="5">
    <source>
        <dbReference type="ARBA" id="ARBA00033748"/>
    </source>
</evidence>
<name>A0A223ECW8_9BACI</name>
<dbReference type="GO" id="GO:0016705">
    <property type="term" value="F:oxidoreductase activity, acting on paired donors, with incorporation or reduction of molecular oxygen"/>
    <property type="evidence" value="ECO:0007669"/>
    <property type="project" value="InterPro"/>
</dbReference>
<feature type="binding site" evidence="6">
    <location>
        <position position="99"/>
    </location>
    <ligand>
        <name>FMN</name>
        <dbReference type="ChEBI" id="CHEBI:58210"/>
    </ligand>
</feature>
<evidence type="ECO:0000256" key="2">
    <source>
        <dbReference type="ARBA" id="ARBA00022643"/>
    </source>
</evidence>
<dbReference type="SUPFAM" id="SSF51679">
    <property type="entry name" value="Bacterial luciferase-like"/>
    <property type="match status" value="1"/>
</dbReference>
<accession>A0A223ECW8</accession>
<dbReference type="Pfam" id="PF00296">
    <property type="entry name" value="Bac_luciferase"/>
    <property type="match status" value="1"/>
</dbReference>
<dbReference type="InterPro" id="IPR016215">
    <property type="entry name" value="NTA_MOA"/>
</dbReference>
<feature type="binding site" evidence="6">
    <location>
        <position position="149"/>
    </location>
    <ligand>
        <name>FMN</name>
        <dbReference type="ChEBI" id="CHEBI:58210"/>
    </ligand>
</feature>
<dbReference type="CDD" id="cd01095">
    <property type="entry name" value="Nitrilotriacetate_monoxgenase"/>
    <property type="match status" value="1"/>
</dbReference>
<feature type="binding site" evidence="6">
    <location>
        <position position="223"/>
    </location>
    <ligand>
        <name>FMN</name>
        <dbReference type="ChEBI" id="CHEBI:58210"/>
    </ligand>
</feature>
<reference evidence="8 9" key="1">
    <citation type="submission" date="2016-10" db="EMBL/GenBank/DDBJ databases">
        <title>The whole genome sequencing and assembly of Bacillus simplex DSM 1321 strain.</title>
        <authorList>
            <person name="Park M.-K."/>
            <person name="Lee Y.-J."/>
            <person name="Yi H."/>
            <person name="Bahn Y.-S."/>
            <person name="Kim J.F."/>
            <person name="Lee D.-W."/>
        </authorList>
    </citation>
    <scope>NUCLEOTIDE SEQUENCE [LARGE SCALE GENOMIC DNA]</scope>
    <source>
        <strain evidence="8 9">DSM 1321</strain>
    </source>
</reference>
<dbReference type="Gene3D" id="3.20.20.30">
    <property type="entry name" value="Luciferase-like domain"/>
    <property type="match status" value="1"/>
</dbReference>
<keyword evidence="1 6" id="KW-0285">Flavoprotein</keyword>
<proteinExistence type="inferred from homology"/>
<dbReference type="InterPro" id="IPR036661">
    <property type="entry name" value="Luciferase-like_sf"/>
</dbReference>
<feature type="binding site" evidence="6">
    <location>
        <position position="224"/>
    </location>
    <ligand>
        <name>FMN</name>
        <dbReference type="ChEBI" id="CHEBI:58210"/>
    </ligand>
</feature>
<dbReference type="InterPro" id="IPR011251">
    <property type="entry name" value="Luciferase-like_dom"/>
</dbReference>
<dbReference type="PANTHER" id="PTHR30011">
    <property type="entry name" value="ALKANESULFONATE MONOOXYGENASE-RELATED"/>
    <property type="match status" value="1"/>
</dbReference>